<reference evidence="3" key="1">
    <citation type="submission" date="2006-05" db="EMBL/GenBank/DDBJ databases">
        <authorList>
            <person name="Town C.D."/>
            <person name="Ronning C.M."/>
            <person name="Cheung F."/>
            <person name="Haas B.J."/>
            <person name="Althoff R."/>
            <person name="Arbogast T."/>
            <person name="Hine E."/>
            <person name="Piffanelli P."/>
            <person name="Tallon L.J."/>
        </authorList>
    </citation>
    <scope>NUCLEOTIDE SEQUENCE</scope>
</reference>
<evidence type="ECO:0000256" key="2">
    <source>
        <dbReference type="SAM" id="Phobius"/>
    </source>
</evidence>
<name>Q1EP11_MUSAC</name>
<feature type="region of interest" description="Disordered" evidence="1">
    <location>
        <begin position="171"/>
        <end position="217"/>
    </location>
</feature>
<keyword evidence="2" id="KW-0472">Membrane</keyword>
<protein>
    <submittedName>
        <fullName evidence="3">Uncharacterized protein</fullName>
    </submittedName>
</protein>
<dbReference type="EMBL" id="AC186756">
    <property type="protein sequence ID" value="ABF70146.1"/>
    <property type="molecule type" value="Genomic_DNA"/>
</dbReference>
<feature type="compositionally biased region" description="Polar residues" evidence="1">
    <location>
        <begin position="30"/>
        <end position="39"/>
    </location>
</feature>
<accession>Q1EP11</accession>
<feature type="compositionally biased region" description="Basic and acidic residues" evidence="1">
    <location>
        <begin position="182"/>
        <end position="194"/>
    </location>
</feature>
<evidence type="ECO:0000256" key="1">
    <source>
        <dbReference type="SAM" id="MobiDB-lite"/>
    </source>
</evidence>
<evidence type="ECO:0000313" key="3">
    <source>
        <dbReference type="EMBL" id="ABF70146.1"/>
    </source>
</evidence>
<gene>
    <name evidence="3" type="ORF">MA4_112I10.14</name>
</gene>
<feature type="transmembrane region" description="Helical" evidence="2">
    <location>
        <begin position="127"/>
        <end position="146"/>
    </location>
</feature>
<dbReference type="AlphaFoldDB" id="Q1EP11"/>
<organism evidence="3">
    <name type="scientific">Musa acuminata</name>
    <name type="common">Banana</name>
    <name type="synonym">Musa cavendishii</name>
    <dbReference type="NCBI Taxonomy" id="4641"/>
    <lineage>
        <taxon>Eukaryota</taxon>
        <taxon>Viridiplantae</taxon>
        <taxon>Streptophyta</taxon>
        <taxon>Embryophyta</taxon>
        <taxon>Tracheophyta</taxon>
        <taxon>Spermatophyta</taxon>
        <taxon>Magnoliopsida</taxon>
        <taxon>Liliopsida</taxon>
        <taxon>Zingiberales</taxon>
        <taxon>Musaceae</taxon>
        <taxon>Musa</taxon>
    </lineage>
</organism>
<feature type="transmembrane region" description="Helical" evidence="2">
    <location>
        <begin position="101"/>
        <end position="121"/>
    </location>
</feature>
<sequence>MPTLSPNIFPSCNGHQRVAWEFYIPSTCPASETQKSTNGKRIERKQNVGQRKGIGCERRSPPTHLSSFYKTSSPGLGRARWFPMAIQEKLMQAVVEHRAQLALTAALAAAVVSLLSVGPSFSAVAGFFWPLLVSTAFLLVAVAVLLRISPPPGETSGEELIDYVAGRPEDAQLAGPYEETPDAGREGEAEAERVKHQKSQLRMGEAVGPANEEAHEE</sequence>
<keyword evidence="2" id="KW-0812">Transmembrane</keyword>
<keyword evidence="2" id="KW-1133">Transmembrane helix</keyword>
<feature type="region of interest" description="Disordered" evidence="1">
    <location>
        <begin position="30"/>
        <end position="56"/>
    </location>
</feature>
<dbReference type="PANTHER" id="PTHR34125:SF7">
    <property type="entry name" value="TRANSMEMBRANE PROTEIN"/>
    <property type="match status" value="1"/>
</dbReference>
<proteinExistence type="predicted"/>
<dbReference type="PANTHER" id="PTHR34125">
    <property type="entry name" value="OS01G0762900 PROTEIN"/>
    <property type="match status" value="1"/>
</dbReference>